<gene>
    <name evidence="1" type="ORF">L2E82_03872</name>
</gene>
<comment type="caution">
    <text evidence="1">The sequence shown here is derived from an EMBL/GenBank/DDBJ whole genome shotgun (WGS) entry which is preliminary data.</text>
</comment>
<evidence type="ECO:0000313" key="1">
    <source>
        <dbReference type="EMBL" id="KAI3790658.1"/>
    </source>
</evidence>
<dbReference type="Proteomes" id="UP001055811">
    <property type="component" value="Linkage Group LG01"/>
</dbReference>
<evidence type="ECO:0000313" key="2">
    <source>
        <dbReference type="Proteomes" id="UP001055811"/>
    </source>
</evidence>
<protein>
    <submittedName>
        <fullName evidence="1">Uncharacterized protein</fullName>
    </submittedName>
</protein>
<dbReference type="EMBL" id="CM042009">
    <property type="protein sequence ID" value="KAI3790658.1"/>
    <property type="molecule type" value="Genomic_DNA"/>
</dbReference>
<accession>A0ACB9H481</accession>
<sequence>MEVFVRYLWTAIPSINISDGGKLTKSKFKEFVYWVLLNRSVDLDSFGLYCSTLYSMSTVGWWIHAAVTRNVKQLDLRFCPKDITEDVELPHCLVTCSSLEVLRLNLSGRRLRLPNIKVFPALRVLELTCVDLMEDDNLVKNFLESCPLLEDLDILDCLMSKLNLLCISCLNLKKLNIFNIHEDGLCGSIKISCPKLVHLDLTRYVAYDFIFECLDSLKEAAIDPKLEGNSYTKYVLFPGICHVESLLIGVYFFSQCIKAACDPSLPNLKTLVLTTTIDAFTYNDFIRILNYYPKVKSLKLVIKEEFDWPDEWELHEGDARRILSPDLKRVEFFEFNGEKPKIKSDWHEITNLEMVFSWGTKVTFFYT</sequence>
<reference evidence="2" key="1">
    <citation type="journal article" date="2022" name="Mol. Ecol. Resour.">
        <title>The genomes of chicory, endive, great burdock and yacon provide insights into Asteraceae palaeo-polyploidization history and plant inulin production.</title>
        <authorList>
            <person name="Fan W."/>
            <person name="Wang S."/>
            <person name="Wang H."/>
            <person name="Wang A."/>
            <person name="Jiang F."/>
            <person name="Liu H."/>
            <person name="Zhao H."/>
            <person name="Xu D."/>
            <person name="Zhang Y."/>
        </authorList>
    </citation>
    <scope>NUCLEOTIDE SEQUENCE [LARGE SCALE GENOMIC DNA]</scope>
    <source>
        <strain evidence="2">cv. Punajuju</strain>
    </source>
</reference>
<keyword evidence="2" id="KW-1185">Reference proteome</keyword>
<organism evidence="1 2">
    <name type="scientific">Cichorium intybus</name>
    <name type="common">Chicory</name>
    <dbReference type="NCBI Taxonomy" id="13427"/>
    <lineage>
        <taxon>Eukaryota</taxon>
        <taxon>Viridiplantae</taxon>
        <taxon>Streptophyta</taxon>
        <taxon>Embryophyta</taxon>
        <taxon>Tracheophyta</taxon>
        <taxon>Spermatophyta</taxon>
        <taxon>Magnoliopsida</taxon>
        <taxon>eudicotyledons</taxon>
        <taxon>Gunneridae</taxon>
        <taxon>Pentapetalae</taxon>
        <taxon>asterids</taxon>
        <taxon>campanulids</taxon>
        <taxon>Asterales</taxon>
        <taxon>Asteraceae</taxon>
        <taxon>Cichorioideae</taxon>
        <taxon>Cichorieae</taxon>
        <taxon>Cichoriinae</taxon>
        <taxon>Cichorium</taxon>
    </lineage>
</organism>
<name>A0ACB9H481_CICIN</name>
<proteinExistence type="predicted"/>
<reference evidence="1 2" key="2">
    <citation type="journal article" date="2022" name="Mol. Ecol. Resour.">
        <title>The genomes of chicory, endive, great burdock and yacon provide insights into Asteraceae paleo-polyploidization history and plant inulin production.</title>
        <authorList>
            <person name="Fan W."/>
            <person name="Wang S."/>
            <person name="Wang H."/>
            <person name="Wang A."/>
            <person name="Jiang F."/>
            <person name="Liu H."/>
            <person name="Zhao H."/>
            <person name="Xu D."/>
            <person name="Zhang Y."/>
        </authorList>
    </citation>
    <scope>NUCLEOTIDE SEQUENCE [LARGE SCALE GENOMIC DNA]</scope>
    <source>
        <strain evidence="2">cv. Punajuju</strain>
        <tissue evidence="1">Leaves</tissue>
    </source>
</reference>